<organism evidence="4 5">
    <name type="scientific">Micromonas commoda (strain RCC299 / NOUM17 / CCMP2709)</name>
    <name type="common">Picoplanktonic green alga</name>
    <dbReference type="NCBI Taxonomy" id="296587"/>
    <lineage>
        <taxon>Eukaryota</taxon>
        <taxon>Viridiplantae</taxon>
        <taxon>Chlorophyta</taxon>
        <taxon>Mamiellophyceae</taxon>
        <taxon>Mamiellales</taxon>
        <taxon>Mamiellaceae</taxon>
        <taxon>Micromonas</taxon>
    </lineage>
</organism>
<dbReference type="InParanoid" id="C1FEF2"/>
<dbReference type="KEGG" id="mis:MICPUN_55419"/>
<evidence type="ECO:0000313" key="5">
    <source>
        <dbReference type="Proteomes" id="UP000002009"/>
    </source>
</evidence>
<reference evidence="4 5" key="1">
    <citation type="journal article" date="2009" name="Science">
        <title>Green evolution and dynamic adaptations revealed by genomes of the marine picoeukaryotes Micromonas.</title>
        <authorList>
            <person name="Worden A.Z."/>
            <person name="Lee J.H."/>
            <person name="Mock T."/>
            <person name="Rouze P."/>
            <person name="Simmons M.P."/>
            <person name="Aerts A.L."/>
            <person name="Allen A.E."/>
            <person name="Cuvelier M.L."/>
            <person name="Derelle E."/>
            <person name="Everett M.V."/>
            <person name="Foulon E."/>
            <person name="Grimwood J."/>
            <person name="Gundlach H."/>
            <person name="Henrissat B."/>
            <person name="Napoli C."/>
            <person name="McDonald S.M."/>
            <person name="Parker M.S."/>
            <person name="Rombauts S."/>
            <person name="Salamov A."/>
            <person name="Von Dassow P."/>
            <person name="Badger J.H."/>
            <person name="Coutinho P.M."/>
            <person name="Demir E."/>
            <person name="Dubchak I."/>
            <person name="Gentemann C."/>
            <person name="Eikrem W."/>
            <person name="Gready J.E."/>
            <person name="John U."/>
            <person name="Lanier W."/>
            <person name="Lindquist E.A."/>
            <person name="Lucas S."/>
            <person name="Mayer K.F."/>
            <person name="Moreau H."/>
            <person name="Not F."/>
            <person name="Otillar R."/>
            <person name="Panaud O."/>
            <person name="Pangilinan J."/>
            <person name="Paulsen I."/>
            <person name="Piegu B."/>
            <person name="Poliakov A."/>
            <person name="Robbens S."/>
            <person name="Schmutz J."/>
            <person name="Toulza E."/>
            <person name="Wyss T."/>
            <person name="Zelensky A."/>
            <person name="Zhou K."/>
            <person name="Armbrust E.V."/>
            <person name="Bhattacharya D."/>
            <person name="Goodenough U.W."/>
            <person name="Van de Peer Y."/>
            <person name="Grigoriev I.V."/>
        </authorList>
    </citation>
    <scope>NUCLEOTIDE SEQUENCE [LARGE SCALE GENOMIC DNA]</scope>
    <source>
        <strain evidence="5">RCC299 / NOUM17</strain>
    </source>
</reference>
<dbReference type="GeneID" id="8250613"/>
<dbReference type="Pfam" id="PF01980">
    <property type="entry name" value="TrmO_N"/>
    <property type="match status" value="1"/>
</dbReference>
<dbReference type="InterPro" id="IPR023370">
    <property type="entry name" value="TrmO-like_N"/>
</dbReference>
<dbReference type="eggNOG" id="KOG2942">
    <property type="taxonomic scope" value="Eukaryota"/>
</dbReference>
<dbReference type="FunCoup" id="C1FEF2">
    <property type="interactions" value="6"/>
</dbReference>
<dbReference type="AlphaFoldDB" id="C1FEF2"/>
<evidence type="ECO:0000259" key="3">
    <source>
        <dbReference type="PROSITE" id="PS51668"/>
    </source>
</evidence>
<evidence type="ECO:0000256" key="1">
    <source>
        <dbReference type="ARBA" id="ARBA00022691"/>
    </source>
</evidence>
<dbReference type="Gene3D" id="2.40.30.70">
    <property type="entry name" value="YaeB-like"/>
    <property type="match status" value="1"/>
</dbReference>
<sequence length="378" mass="42071">MSELEEVKFRLAREIDARASERAGRIRAETELRELKLRLGSSPRLPVHESLERDDVMTNTKAEPATAITPRRTGRNLTSALSSSPSLPAFTSSFTFLPAATFYSCFAQRNGTPRQPSLVPLARGRIQLHGHVAKESLEGLSQFSHLWLLFVFHLNTDLHQTVLCAPHERNTGRIQKRSTVKAKVRVPSLGGEKKGVFATRTPHRPVPIGLSLVELRSIEFDRGYLEVVGADLVDGTPILDVKPYIPFSDAPSSGTSTVFVPGWVTSACGTPVKDYFACSSVSWAPNVRESLRAFWISRGGFKVSLYDNPDEFLRLVEQVLFRDIRSTHQRSKQTNCDDVCRTGKWRVVLDGISIRYDISTTNDVVIVAHDNDLSVANN</sequence>
<evidence type="ECO:0000313" key="4">
    <source>
        <dbReference type="EMBL" id="ACO68555.1"/>
    </source>
</evidence>
<evidence type="ECO:0000256" key="2">
    <source>
        <dbReference type="ARBA" id="ARBA00033753"/>
    </source>
</evidence>
<feature type="domain" description="TsaA-like" evidence="3">
    <location>
        <begin position="96"/>
        <end position="253"/>
    </location>
</feature>
<dbReference type="PANTHER" id="PTHR12818:SF0">
    <property type="entry name" value="TRNA (ADENINE(37)-N6)-METHYLTRANSFERASE"/>
    <property type="match status" value="1"/>
</dbReference>
<name>C1FEF2_MICCC</name>
<keyword evidence="1" id="KW-0949">S-adenosyl-L-methionine</keyword>
<dbReference type="CDD" id="cd09281">
    <property type="entry name" value="UPF0066"/>
    <property type="match status" value="1"/>
</dbReference>
<accession>C1FEF2</accession>
<dbReference type="RefSeq" id="XP_002507297.1">
    <property type="nucleotide sequence ID" value="XM_002507251.1"/>
</dbReference>
<gene>
    <name evidence="4" type="ORF">MICPUN_55419</name>
</gene>
<dbReference type="OrthoDB" id="4882at2759"/>
<comment type="similarity">
    <text evidence="2">Belongs to the tRNA methyltransferase O family.</text>
</comment>
<protein>
    <recommendedName>
        <fullName evidence="3">TsaA-like domain-containing protein</fullName>
    </recommendedName>
</protein>
<dbReference type="SUPFAM" id="SSF118196">
    <property type="entry name" value="YaeB-like"/>
    <property type="match status" value="1"/>
</dbReference>
<dbReference type="InterPro" id="IPR036413">
    <property type="entry name" value="YaeB-like_sf"/>
</dbReference>
<dbReference type="OMA" id="LYVFHAN"/>
<dbReference type="InterPro" id="IPR040372">
    <property type="entry name" value="YaeB-like"/>
</dbReference>
<dbReference type="Proteomes" id="UP000002009">
    <property type="component" value="Chromosome 1"/>
</dbReference>
<proteinExistence type="inferred from homology"/>
<dbReference type="InterPro" id="IPR036414">
    <property type="entry name" value="YaeB_N_sf"/>
</dbReference>
<dbReference type="PROSITE" id="PS51668">
    <property type="entry name" value="TSAA_2"/>
    <property type="match status" value="1"/>
</dbReference>
<dbReference type="PANTHER" id="PTHR12818">
    <property type="entry name" value="TRNA (ADENINE(37)-N6)-METHYLTRANSFERASE"/>
    <property type="match status" value="1"/>
</dbReference>
<keyword evidence="5" id="KW-1185">Reference proteome</keyword>
<dbReference type="EMBL" id="CP001574">
    <property type="protein sequence ID" value="ACO68555.1"/>
    <property type="molecule type" value="Genomic_DNA"/>
</dbReference>